<dbReference type="InterPro" id="IPR053925">
    <property type="entry name" value="RecX_HTH_3rd"/>
</dbReference>
<comment type="similarity">
    <text evidence="2 5">Belongs to the RecX family.</text>
</comment>
<evidence type="ECO:0000256" key="3">
    <source>
        <dbReference type="ARBA" id="ARBA00018111"/>
    </source>
</evidence>
<gene>
    <name evidence="5 9" type="primary">recX</name>
    <name evidence="9" type="ORF">MOHU_02430</name>
</gene>
<dbReference type="PANTHER" id="PTHR33602">
    <property type="entry name" value="REGULATORY PROTEIN RECX FAMILY PROTEIN"/>
    <property type="match status" value="1"/>
</dbReference>
<reference evidence="9 10" key="1">
    <citation type="submission" date="2018-03" db="EMBL/GenBank/DDBJ databases">
        <title>Genome sequence of Moorella humiferrea DSM 23265.</title>
        <authorList>
            <person name="Poehlein A."/>
            <person name="Daniel R."/>
        </authorList>
    </citation>
    <scope>NUCLEOTIDE SEQUENCE [LARGE SCALE GENOMIC DNA]</scope>
    <source>
        <strain evidence="9 10">DSM 23265</strain>
    </source>
</reference>
<dbReference type="RefSeq" id="WP_106004295.1">
    <property type="nucleotide sequence ID" value="NZ_CP136419.1"/>
</dbReference>
<dbReference type="InterPro" id="IPR003783">
    <property type="entry name" value="Regulatory_RecX"/>
</dbReference>
<evidence type="ECO:0000313" key="10">
    <source>
        <dbReference type="Proteomes" id="UP000238415"/>
    </source>
</evidence>
<feature type="domain" description="RecX second three-helical" evidence="6">
    <location>
        <begin position="58"/>
        <end position="98"/>
    </location>
</feature>
<name>A0A2T0AXE4_9FIRM</name>
<proteinExistence type="inferred from homology"/>
<keyword evidence="10" id="KW-1185">Reference proteome</keyword>
<dbReference type="InterPro" id="IPR053926">
    <property type="entry name" value="RecX_HTH_1st"/>
</dbReference>
<dbReference type="EMBL" id="PVXM01000004">
    <property type="protein sequence ID" value="PRR75479.1"/>
    <property type="molecule type" value="Genomic_DNA"/>
</dbReference>
<dbReference type="Proteomes" id="UP000238415">
    <property type="component" value="Unassembled WGS sequence"/>
</dbReference>
<dbReference type="Pfam" id="PF21981">
    <property type="entry name" value="RecX_HTH3"/>
    <property type="match status" value="1"/>
</dbReference>
<dbReference type="AlphaFoldDB" id="A0A2T0AXE4"/>
<comment type="function">
    <text evidence="5">Modulates RecA activity.</text>
</comment>
<dbReference type="InterPro" id="IPR053924">
    <property type="entry name" value="RecX_HTH_2nd"/>
</dbReference>
<accession>A0A2T0AXE4</accession>
<dbReference type="HAMAP" id="MF_01114">
    <property type="entry name" value="RecX"/>
    <property type="match status" value="1"/>
</dbReference>
<sequence length="165" mass="19340">MQRKGNSRTKSAWDYALYFLARRSHSEYEIREKLLAKGFTEEAVTKVLERLKAAGFLDDVRFARNWAAYRMATHPSGSRRLRQELQGRGVSPEMAAAVVADLLPREEELEAARSLAERHRPRRGENREKYARRLARFLWQRGFDFEIVRQVLGERLEGLYIDIDN</sequence>
<evidence type="ECO:0000256" key="1">
    <source>
        <dbReference type="ARBA" id="ARBA00004496"/>
    </source>
</evidence>
<dbReference type="InterPro" id="IPR036388">
    <property type="entry name" value="WH-like_DNA-bd_sf"/>
</dbReference>
<evidence type="ECO:0000313" key="9">
    <source>
        <dbReference type="EMBL" id="PRR75479.1"/>
    </source>
</evidence>
<comment type="subcellular location">
    <subcellularLocation>
        <location evidence="1 5">Cytoplasm</location>
    </subcellularLocation>
</comment>
<dbReference type="Pfam" id="PF21982">
    <property type="entry name" value="RecX_HTH1"/>
    <property type="match status" value="1"/>
</dbReference>
<evidence type="ECO:0000259" key="7">
    <source>
        <dbReference type="Pfam" id="PF21981"/>
    </source>
</evidence>
<dbReference type="OrthoDB" id="5421057at2"/>
<comment type="caution">
    <text evidence="9">The sequence shown here is derived from an EMBL/GenBank/DDBJ whole genome shotgun (WGS) entry which is preliminary data.</text>
</comment>
<evidence type="ECO:0000259" key="6">
    <source>
        <dbReference type="Pfam" id="PF02631"/>
    </source>
</evidence>
<dbReference type="PANTHER" id="PTHR33602:SF1">
    <property type="entry name" value="REGULATORY PROTEIN RECX FAMILY PROTEIN"/>
    <property type="match status" value="1"/>
</dbReference>
<evidence type="ECO:0000256" key="2">
    <source>
        <dbReference type="ARBA" id="ARBA00009695"/>
    </source>
</evidence>
<evidence type="ECO:0000256" key="4">
    <source>
        <dbReference type="ARBA" id="ARBA00022490"/>
    </source>
</evidence>
<protein>
    <recommendedName>
        <fullName evidence="3 5">Regulatory protein RecX</fullName>
    </recommendedName>
</protein>
<evidence type="ECO:0000259" key="8">
    <source>
        <dbReference type="Pfam" id="PF21982"/>
    </source>
</evidence>
<keyword evidence="4 5" id="KW-0963">Cytoplasm</keyword>
<dbReference type="GO" id="GO:0006282">
    <property type="term" value="P:regulation of DNA repair"/>
    <property type="evidence" value="ECO:0007669"/>
    <property type="project" value="UniProtKB-UniRule"/>
</dbReference>
<dbReference type="Gene3D" id="1.10.10.10">
    <property type="entry name" value="Winged helix-like DNA-binding domain superfamily/Winged helix DNA-binding domain"/>
    <property type="match status" value="3"/>
</dbReference>
<feature type="domain" description="RecX first three-helical" evidence="8">
    <location>
        <begin position="12"/>
        <end position="51"/>
    </location>
</feature>
<dbReference type="Pfam" id="PF02631">
    <property type="entry name" value="RecX_HTH2"/>
    <property type="match status" value="1"/>
</dbReference>
<organism evidence="9 10">
    <name type="scientific">Neomoorella humiferrea</name>
    <dbReference type="NCBI Taxonomy" id="676965"/>
    <lineage>
        <taxon>Bacteria</taxon>
        <taxon>Bacillati</taxon>
        <taxon>Bacillota</taxon>
        <taxon>Clostridia</taxon>
        <taxon>Neomoorellales</taxon>
        <taxon>Neomoorellaceae</taxon>
        <taxon>Neomoorella</taxon>
    </lineage>
</organism>
<feature type="domain" description="RecX third three-helical" evidence="7">
    <location>
        <begin position="106"/>
        <end position="152"/>
    </location>
</feature>
<evidence type="ECO:0000256" key="5">
    <source>
        <dbReference type="HAMAP-Rule" id="MF_01114"/>
    </source>
</evidence>
<dbReference type="GO" id="GO:0005737">
    <property type="term" value="C:cytoplasm"/>
    <property type="evidence" value="ECO:0007669"/>
    <property type="project" value="UniProtKB-SubCell"/>
</dbReference>